<evidence type="ECO:0000313" key="2">
    <source>
        <dbReference type="EMBL" id="MDH5834782.1"/>
    </source>
</evidence>
<keyword evidence="1" id="KW-0479">Metal-binding</keyword>
<dbReference type="EMBL" id="JARXRO010000018">
    <property type="protein sequence ID" value="MDH5834782.1"/>
    <property type="molecule type" value="Genomic_DNA"/>
</dbReference>
<sequence>MGTQVDKAGLFRSLHAGAQPLVLYNAWDPGSARAVAEAGARAIATGSWSVAAAHGYADGERMPLALALDNLARMVVATPLPVTVDLEGGYGATAAEVGATVAGAIEAGAVGCNLEDSEPAAGGLRAIADQAARLVQARAAATAAGVPLFVNARTDVFLQSPPQAHDAALVELALERGRAYAAAGADGLFVPGLADEALIATLVRGSPLPVNVMVGPGAPSLQRLAALGVARVSHGPGPYLAAMRDLRQATMQAMAIEP</sequence>
<gene>
    <name evidence="2" type="ORF">QFW81_12750</name>
</gene>
<dbReference type="Gene3D" id="3.20.20.60">
    <property type="entry name" value="Phosphoenolpyruvate-binding domains"/>
    <property type="match status" value="1"/>
</dbReference>
<name>A0ABT6JW31_9GAMM</name>
<dbReference type="CDD" id="cd00377">
    <property type="entry name" value="ICL_PEPM"/>
    <property type="match status" value="1"/>
</dbReference>
<keyword evidence="3" id="KW-1185">Reference proteome</keyword>
<organism evidence="2 3">
    <name type="scientific">Luteimonas kalidii</name>
    <dbReference type="NCBI Taxonomy" id="3042025"/>
    <lineage>
        <taxon>Bacteria</taxon>
        <taxon>Pseudomonadati</taxon>
        <taxon>Pseudomonadota</taxon>
        <taxon>Gammaproteobacteria</taxon>
        <taxon>Lysobacterales</taxon>
        <taxon>Lysobacteraceae</taxon>
        <taxon>Luteimonas</taxon>
    </lineage>
</organism>
<dbReference type="Proteomes" id="UP001156873">
    <property type="component" value="Unassembled WGS sequence"/>
</dbReference>
<dbReference type="InterPro" id="IPR039556">
    <property type="entry name" value="ICL/PEPM"/>
</dbReference>
<dbReference type="RefSeq" id="WP_280579245.1">
    <property type="nucleotide sequence ID" value="NZ_JARXRO010000018.1"/>
</dbReference>
<dbReference type="PANTHER" id="PTHR42905">
    <property type="entry name" value="PHOSPHOENOLPYRUVATE CARBOXYLASE"/>
    <property type="match status" value="1"/>
</dbReference>
<dbReference type="InterPro" id="IPR015813">
    <property type="entry name" value="Pyrv/PenolPyrv_kinase-like_dom"/>
</dbReference>
<reference evidence="2 3" key="1">
    <citation type="submission" date="2023-04" db="EMBL/GenBank/DDBJ databases">
        <title>Luteimonas sp. M1R5S59.</title>
        <authorList>
            <person name="Sun J.-Q."/>
        </authorList>
    </citation>
    <scope>NUCLEOTIDE SEQUENCE [LARGE SCALE GENOMIC DNA]</scope>
    <source>
        <strain evidence="2 3">M1R5S59</strain>
    </source>
</reference>
<keyword evidence="2" id="KW-0456">Lyase</keyword>
<evidence type="ECO:0000313" key="3">
    <source>
        <dbReference type="Proteomes" id="UP001156873"/>
    </source>
</evidence>
<comment type="caution">
    <text evidence="2">The sequence shown here is derived from an EMBL/GenBank/DDBJ whole genome shotgun (WGS) entry which is preliminary data.</text>
</comment>
<dbReference type="SUPFAM" id="SSF51621">
    <property type="entry name" value="Phosphoenolpyruvate/pyruvate domain"/>
    <property type="match status" value="1"/>
</dbReference>
<dbReference type="GO" id="GO:0016829">
    <property type="term" value="F:lyase activity"/>
    <property type="evidence" value="ECO:0007669"/>
    <property type="project" value="UniProtKB-KW"/>
</dbReference>
<proteinExistence type="predicted"/>
<evidence type="ECO:0000256" key="1">
    <source>
        <dbReference type="ARBA" id="ARBA00022723"/>
    </source>
</evidence>
<accession>A0ABT6JW31</accession>
<dbReference type="PANTHER" id="PTHR42905:SF16">
    <property type="entry name" value="CARBOXYPHOSPHONOENOLPYRUVATE PHOSPHONOMUTASE-LIKE PROTEIN (AFU_ORTHOLOGUE AFUA_5G07230)"/>
    <property type="match status" value="1"/>
</dbReference>
<dbReference type="Pfam" id="PF13714">
    <property type="entry name" value="PEP_mutase"/>
    <property type="match status" value="1"/>
</dbReference>
<dbReference type="InterPro" id="IPR040442">
    <property type="entry name" value="Pyrv_kinase-like_dom_sf"/>
</dbReference>
<protein>
    <submittedName>
        <fullName evidence="2">Isocitrate lyase/phosphoenolpyruvate mutase family protein</fullName>
    </submittedName>
</protein>